<proteinExistence type="predicted"/>
<comment type="caution">
    <text evidence="1">The sequence shown here is derived from an EMBL/GenBank/DDBJ whole genome shotgun (WGS) entry which is preliminary data.</text>
</comment>
<reference evidence="1 2" key="1">
    <citation type="submission" date="2018-06" db="EMBL/GenBank/DDBJ databases">
        <title>Genomic Encyclopedia of Type Strains, Phase IV (KMG-IV): sequencing the most valuable type-strain genomes for metagenomic binning, comparative biology and taxonomic classification.</title>
        <authorList>
            <person name="Goeker M."/>
        </authorList>
    </citation>
    <scope>NUCLEOTIDE SEQUENCE [LARGE SCALE GENOMIC DNA]</scope>
    <source>
        <strain evidence="1 2">DSM 25532</strain>
    </source>
</reference>
<keyword evidence="2" id="KW-1185">Reference proteome</keyword>
<name>A0A366H6J2_9BACT</name>
<accession>A0A366H6J2</accession>
<evidence type="ECO:0000313" key="1">
    <source>
        <dbReference type="EMBL" id="RBP37017.1"/>
    </source>
</evidence>
<sequence>MVRELLRCASYTFKGTLREFYCPQLIGAITTDKLNVVPLFLDTDNTISNQTMDNPIHILELALTESGVKAADAIHISLLKNEDKNFWDCAITTEETQKMEPGFIRVQVDGDGHVLLK</sequence>
<dbReference type="AlphaFoldDB" id="A0A366H6J2"/>
<evidence type="ECO:0000313" key="2">
    <source>
        <dbReference type="Proteomes" id="UP000253426"/>
    </source>
</evidence>
<protein>
    <submittedName>
        <fullName evidence="1">Uncharacterized protein</fullName>
    </submittedName>
</protein>
<gene>
    <name evidence="1" type="ORF">DES53_115158</name>
</gene>
<organism evidence="1 2">
    <name type="scientific">Roseimicrobium gellanilyticum</name>
    <dbReference type="NCBI Taxonomy" id="748857"/>
    <lineage>
        <taxon>Bacteria</taxon>
        <taxon>Pseudomonadati</taxon>
        <taxon>Verrucomicrobiota</taxon>
        <taxon>Verrucomicrobiia</taxon>
        <taxon>Verrucomicrobiales</taxon>
        <taxon>Verrucomicrobiaceae</taxon>
        <taxon>Roseimicrobium</taxon>
    </lineage>
</organism>
<dbReference type="EMBL" id="QNRR01000015">
    <property type="protein sequence ID" value="RBP37017.1"/>
    <property type="molecule type" value="Genomic_DNA"/>
</dbReference>
<dbReference type="Proteomes" id="UP000253426">
    <property type="component" value="Unassembled WGS sequence"/>
</dbReference>